<protein>
    <recommendedName>
        <fullName evidence="3">Lipocalin-like domain-containing protein</fullName>
    </recommendedName>
</protein>
<evidence type="ECO:0000313" key="1">
    <source>
        <dbReference type="EMBL" id="WQF90053.1"/>
    </source>
</evidence>
<name>A0AAX4J3S4_9PEZI</name>
<sequence length="80" mass="9092">MTEANSSTDKDPSRDGFTFTKWLLIEPGFTVTWRGGDGFVQLTRDGKRIKLSTDGSDDEEKYTIATGEYVVVLDRYYKKS</sequence>
<evidence type="ECO:0008006" key="3">
    <source>
        <dbReference type="Google" id="ProtNLM"/>
    </source>
</evidence>
<dbReference type="AlphaFoldDB" id="A0AAX4J3S4"/>
<dbReference type="Proteomes" id="UP001322277">
    <property type="component" value="Chromosome 10"/>
</dbReference>
<evidence type="ECO:0000313" key="2">
    <source>
        <dbReference type="Proteomes" id="UP001322277"/>
    </source>
</evidence>
<dbReference type="RefSeq" id="XP_062787274.1">
    <property type="nucleotide sequence ID" value="XM_062931223.1"/>
</dbReference>
<proteinExistence type="predicted"/>
<keyword evidence="2" id="KW-1185">Reference proteome</keyword>
<dbReference type="GeneID" id="87951567"/>
<organism evidence="1 2">
    <name type="scientific">Colletotrichum destructivum</name>
    <dbReference type="NCBI Taxonomy" id="34406"/>
    <lineage>
        <taxon>Eukaryota</taxon>
        <taxon>Fungi</taxon>
        <taxon>Dikarya</taxon>
        <taxon>Ascomycota</taxon>
        <taxon>Pezizomycotina</taxon>
        <taxon>Sordariomycetes</taxon>
        <taxon>Hypocreomycetidae</taxon>
        <taxon>Glomerellales</taxon>
        <taxon>Glomerellaceae</taxon>
        <taxon>Colletotrichum</taxon>
        <taxon>Colletotrichum destructivum species complex</taxon>
    </lineage>
</organism>
<accession>A0AAX4J3S4</accession>
<dbReference type="EMBL" id="CP137314">
    <property type="protein sequence ID" value="WQF90053.1"/>
    <property type="molecule type" value="Genomic_DNA"/>
</dbReference>
<gene>
    <name evidence="1" type="ORF">CDEST_15067</name>
</gene>
<reference evidence="2" key="1">
    <citation type="journal article" date="2023" name="bioRxiv">
        <title>Complete genome of the Medicago anthracnose fungus, Colletotrichum destructivum, reveals a mini-chromosome-like region within a core chromosome.</title>
        <authorList>
            <person name="Lapalu N."/>
            <person name="Simon A."/>
            <person name="Lu A."/>
            <person name="Plaumann P.-L."/>
            <person name="Amselem J."/>
            <person name="Pigne S."/>
            <person name="Auger A."/>
            <person name="Koch C."/>
            <person name="Dallery J.-F."/>
            <person name="O'Connell R.J."/>
        </authorList>
    </citation>
    <scope>NUCLEOTIDE SEQUENCE [LARGE SCALE GENOMIC DNA]</scope>
    <source>
        <strain evidence="2">CBS 520.97</strain>
    </source>
</reference>
<dbReference type="KEGG" id="cdet:87951567"/>